<dbReference type="STRING" id="1391654.AKJ09_00970"/>
<gene>
    <name evidence="1" type="ORF">AKJ09_00970</name>
</gene>
<name>A0A0K1PLN7_9BACT</name>
<dbReference type="EMBL" id="CP012333">
    <property type="protein sequence ID" value="AKU94306.1"/>
    <property type="molecule type" value="Genomic_DNA"/>
</dbReference>
<proteinExistence type="predicted"/>
<dbReference type="KEGG" id="llu:AKJ09_00970"/>
<dbReference type="Proteomes" id="UP000064967">
    <property type="component" value="Chromosome"/>
</dbReference>
<dbReference type="AlphaFoldDB" id="A0A0K1PLN7"/>
<organism evidence="1 2">
    <name type="scientific">Labilithrix luteola</name>
    <dbReference type="NCBI Taxonomy" id="1391654"/>
    <lineage>
        <taxon>Bacteria</taxon>
        <taxon>Pseudomonadati</taxon>
        <taxon>Myxococcota</taxon>
        <taxon>Polyangia</taxon>
        <taxon>Polyangiales</taxon>
        <taxon>Labilitrichaceae</taxon>
        <taxon>Labilithrix</taxon>
    </lineage>
</organism>
<keyword evidence="2" id="KW-1185">Reference proteome</keyword>
<evidence type="ECO:0000313" key="1">
    <source>
        <dbReference type="EMBL" id="AKU94306.1"/>
    </source>
</evidence>
<accession>A0A0K1PLN7</accession>
<evidence type="ECO:0000313" key="2">
    <source>
        <dbReference type="Proteomes" id="UP000064967"/>
    </source>
</evidence>
<protein>
    <submittedName>
        <fullName evidence="1">Uncharacterized protein</fullName>
    </submittedName>
</protein>
<reference evidence="1 2" key="1">
    <citation type="submission" date="2015-08" db="EMBL/GenBank/DDBJ databases">
        <authorList>
            <person name="Babu N.S."/>
            <person name="Beckwith C.J."/>
            <person name="Beseler K.G."/>
            <person name="Brison A."/>
            <person name="Carone J.V."/>
            <person name="Caskin T.P."/>
            <person name="Diamond M."/>
            <person name="Durham M.E."/>
            <person name="Foxe J.M."/>
            <person name="Go M."/>
            <person name="Henderson B.A."/>
            <person name="Jones I.B."/>
            <person name="McGettigan J.A."/>
            <person name="Micheletti S.J."/>
            <person name="Nasrallah M.E."/>
            <person name="Ortiz D."/>
            <person name="Piller C.R."/>
            <person name="Privatt S.R."/>
            <person name="Schneider S.L."/>
            <person name="Sharp S."/>
            <person name="Smith T.C."/>
            <person name="Stanton J.D."/>
            <person name="Ullery H.E."/>
            <person name="Wilson R.J."/>
            <person name="Serrano M.G."/>
            <person name="Buck G."/>
            <person name="Lee V."/>
            <person name="Wang Y."/>
            <person name="Carvalho R."/>
            <person name="Voegtly L."/>
            <person name="Shi R."/>
            <person name="Duckworth R."/>
            <person name="Johnson A."/>
            <person name="Loviza R."/>
            <person name="Walstead R."/>
            <person name="Shah Z."/>
            <person name="Kiflezghi M."/>
            <person name="Wade K."/>
            <person name="Ball S.L."/>
            <person name="Bradley K.W."/>
            <person name="Asai D.J."/>
            <person name="Bowman C.A."/>
            <person name="Russell D.A."/>
            <person name="Pope W.H."/>
            <person name="Jacobs-Sera D."/>
            <person name="Hendrix R.W."/>
            <person name="Hatfull G.F."/>
        </authorList>
    </citation>
    <scope>NUCLEOTIDE SEQUENCE [LARGE SCALE GENOMIC DNA]</scope>
    <source>
        <strain evidence="1 2">DSM 27648</strain>
    </source>
</reference>
<sequence length="167" mass="17419">MDVLASVPVPPSMRALLVAYPPDPCASTASVVLLDGRGRFIGAVAPGTATLLAVPALTRTLHAISSDELTAPVGSSVVRDVVVVPPSPSGLLVSATRFSPSVCGNGRPQLESATKEQLEWKLVDVAFIEPRPGAGEAWLAAHRARVDEILHRRSEMAVDVAWSGGPL</sequence>